<evidence type="ECO:0000313" key="1">
    <source>
        <dbReference type="EMBL" id="KIA62155.1"/>
    </source>
</evidence>
<gene>
    <name evidence="1" type="ORF">FG87_26550</name>
</gene>
<protein>
    <recommendedName>
        <fullName evidence="3">Response regulator</fullName>
    </recommendedName>
</protein>
<name>A0ABR4Z9Z9_9NOCA</name>
<comment type="caution">
    <text evidence="1">The sequence shown here is derived from an EMBL/GenBank/DDBJ whole genome shotgun (WGS) entry which is preliminary data.</text>
</comment>
<dbReference type="EMBL" id="JNFP01000035">
    <property type="protein sequence ID" value="KIA62155.1"/>
    <property type="molecule type" value="Genomic_DNA"/>
</dbReference>
<reference evidence="1 2" key="1">
    <citation type="journal article" date="2014" name="Int. J. Syst. Evol. Microbiol.">
        <title>Nocardia vulneris sp. nov., isolated from wounds of human patients in North America.</title>
        <authorList>
            <person name="Lasker B.A."/>
            <person name="Bell M."/>
            <person name="Klenk H.P."/>
            <person name="Sproer C."/>
            <person name="Schumann C."/>
            <person name="Schumann P."/>
            <person name="Brown J.M."/>
        </authorList>
    </citation>
    <scope>NUCLEOTIDE SEQUENCE [LARGE SCALE GENOMIC DNA]</scope>
    <source>
        <strain evidence="1 2">W9851</strain>
    </source>
</reference>
<organism evidence="1 2">
    <name type="scientific">Nocardia vulneris</name>
    <dbReference type="NCBI Taxonomy" id="1141657"/>
    <lineage>
        <taxon>Bacteria</taxon>
        <taxon>Bacillati</taxon>
        <taxon>Actinomycetota</taxon>
        <taxon>Actinomycetes</taxon>
        <taxon>Mycobacteriales</taxon>
        <taxon>Nocardiaceae</taxon>
        <taxon>Nocardia</taxon>
    </lineage>
</organism>
<proteinExistence type="predicted"/>
<sequence length="248" mass="26813">MIAGMDYRILVASPLGRVIEPVIASVFPRSTVAVAIDEDDVRRHIMDNVRFDVVLTDLVWNRPELALELAFDGLDVLSTMHEADRVAPVILAAQGHSMEREHLEEARRRPEVAAVCQKSAGVEPLLAAIRTAALGRRPPPPGATALPRPLCELFEGRRGNTAARLAGAIAAGGAVDLASLAEVAGVGLNTANKVTNHYLGPIIRARGEHDPLVPMTLPAVARWCGLHMRYIVSWCRRHGNADVVRPYG</sequence>
<accession>A0ABR4Z9Z9</accession>
<dbReference type="Proteomes" id="UP000031364">
    <property type="component" value="Unassembled WGS sequence"/>
</dbReference>
<keyword evidence="2" id="KW-1185">Reference proteome</keyword>
<evidence type="ECO:0000313" key="2">
    <source>
        <dbReference type="Proteomes" id="UP000031364"/>
    </source>
</evidence>
<evidence type="ECO:0008006" key="3">
    <source>
        <dbReference type="Google" id="ProtNLM"/>
    </source>
</evidence>